<dbReference type="Proteomes" id="UP000092583">
    <property type="component" value="Unassembled WGS sequence"/>
</dbReference>
<organism evidence="3 4">
    <name type="scientific">Kwoniella mangroviensis CBS 10435</name>
    <dbReference type="NCBI Taxonomy" id="1331196"/>
    <lineage>
        <taxon>Eukaryota</taxon>
        <taxon>Fungi</taxon>
        <taxon>Dikarya</taxon>
        <taxon>Basidiomycota</taxon>
        <taxon>Agaricomycotina</taxon>
        <taxon>Tremellomycetes</taxon>
        <taxon>Tremellales</taxon>
        <taxon>Cryptococcaceae</taxon>
        <taxon>Kwoniella</taxon>
    </lineage>
</organism>
<dbReference type="PANTHER" id="PTHR22775:SF3">
    <property type="entry name" value="SORTING NEXIN-13"/>
    <property type="match status" value="1"/>
</dbReference>
<evidence type="ECO:0000313" key="4">
    <source>
        <dbReference type="Proteomes" id="UP000092583"/>
    </source>
</evidence>
<dbReference type="OrthoDB" id="431557at2759"/>
<sequence length="512" mass="58485">MSNPRPPLRSQSQPSDNKLQKRTSIASPSASTTSTSIPPHLVRSRSTVHLPLYRRVLFPHDDPTSEIPQIIRGKGDEVELINERLYHLLAIALRGYVLQWYTRFSTDRSFPPSIHQQIIYPILHPILSDLYTDRGKDRLCELLLVDLPVILNLHIKTYYQAKSAQKYLPTHAGLDDKGEHEISEGYHNRLPLLSISKREDTQEYGISSIYLSALSTSLINLYVTPEGKQIPDVERLMIREILAKSILGSIVKRLCEGWFWYQIVLKLLCEPTNNNDTANKHPDLEECKEKEGRSVDQTILHFFNTFINICIKLWNLSINIIALHSAAPKEKGTYQRCYEPTLLLLREIVGVDGHEGMERKRWSKRLVWGGAELVVGLFGGILDRLLPHLMKTYILNPRTSLRLIDIIEKLLFPDGYPGPSPIDPTSQEALDLRLRAERRIDQLLPSYIQRIFFDTSRGTKVILDPIEDRSCNAHLVGMFLDGLVGTSIPDLVIQEQEQRVAQVDLDQLDESD</sequence>
<gene>
    <name evidence="3" type="ORF">L486_01528</name>
</gene>
<dbReference type="EMBL" id="KI669459">
    <property type="protein sequence ID" value="OCF61865.1"/>
    <property type="molecule type" value="Genomic_DNA"/>
</dbReference>
<dbReference type="PANTHER" id="PTHR22775">
    <property type="entry name" value="SORTING NEXIN"/>
    <property type="match status" value="1"/>
</dbReference>
<dbReference type="PROSITE" id="PS51207">
    <property type="entry name" value="PXA"/>
    <property type="match status" value="1"/>
</dbReference>
<feature type="compositionally biased region" description="Low complexity" evidence="1">
    <location>
        <begin position="23"/>
        <end position="39"/>
    </location>
</feature>
<feature type="domain" description="PXA" evidence="2">
    <location>
        <begin position="78"/>
        <end position="273"/>
    </location>
</feature>
<reference evidence="3 4" key="1">
    <citation type="submission" date="2013-07" db="EMBL/GenBank/DDBJ databases">
        <title>The Genome Sequence of Kwoniella mangroviensis CBS10435.</title>
        <authorList>
            <consortium name="The Broad Institute Genome Sequencing Platform"/>
            <person name="Cuomo C."/>
            <person name="Litvintseva A."/>
            <person name="Chen Y."/>
            <person name="Heitman J."/>
            <person name="Sun S."/>
            <person name="Springer D."/>
            <person name="Dromer F."/>
            <person name="Young S.K."/>
            <person name="Zeng Q."/>
            <person name="Gargeya S."/>
            <person name="Fitzgerald M."/>
            <person name="Abouelleil A."/>
            <person name="Alvarado L."/>
            <person name="Berlin A.M."/>
            <person name="Chapman S.B."/>
            <person name="Dewar J."/>
            <person name="Goldberg J."/>
            <person name="Griggs A."/>
            <person name="Gujja S."/>
            <person name="Hansen M."/>
            <person name="Howarth C."/>
            <person name="Imamovic A."/>
            <person name="Larimer J."/>
            <person name="McCowan C."/>
            <person name="Murphy C."/>
            <person name="Pearson M."/>
            <person name="Priest M."/>
            <person name="Roberts A."/>
            <person name="Saif S."/>
            <person name="Shea T."/>
            <person name="Sykes S."/>
            <person name="Wortman J."/>
            <person name="Nusbaum C."/>
            <person name="Birren B."/>
        </authorList>
    </citation>
    <scope>NUCLEOTIDE SEQUENCE [LARGE SCALE GENOMIC DNA]</scope>
    <source>
        <strain evidence="3 4">CBS 10435</strain>
    </source>
</reference>
<evidence type="ECO:0000313" key="3">
    <source>
        <dbReference type="EMBL" id="OCF61865.1"/>
    </source>
</evidence>
<dbReference type="Pfam" id="PF02194">
    <property type="entry name" value="PXA"/>
    <property type="match status" value="1"/>
</dbReference>
<dbReference type="STRING" id="1331196.A0A1B9J278"/>
<protein>
    <recommendedName>
        <fullName evidence="2">PXA domain-containing protein</fullName>
    </recommendedName>
</protein>
<dbReference type="InterPro" id="IPR003114">
    <property type="entry name" value="Phox_assoc"/>
</dbReference>
<evidence type="ECO:0000259" key="2">
    <source>
        <dbReference type="PROSITE" id="PS51207"/>
    </source>
</evidence>
<accession>A0A1B9J278</accession>
<keyword evidence="4" id="KW-1185">Reference proteome</keyword>
<name>A0A1B9J278_9TREE</name>
<evidence type="ECO:0000256" key="1">
    <source>
        <dbReference type="SAM" id="MobiDB-lite"/>
    </source>
</evidence>
<dbReference type="SMART" id="SM00313">
    <property type="entry name" value="PXA"/>
    <property type="match status" value="1"/>
</dbReference>
<feature type="region of interest" description="Disordered" evidence="1">
    <location>
        <begin position="1"/>
        <end position="40"/>
    </location>
</feature>
<dbReference type="GO" id="GO:0035091">
    <property type="term" value="F:phosphatidylinositol binding"/>
    <property type="evidence" value="ECO:0007669"/>
    <property type="project" value="TreeGrafter"/>
</dbReference>
<proteinExistence type="predicted"/>
<dbReference type="AlphaFoldDB" id="A0A1B9J278"/>
<reference evidence="4" key="2">
    <citation type="submission" date="2013-12" db="EMBL/GenBank/DDBJ databases">
        <title>Evolution of pathogenesis and genome organization in the Tremellales.</title>
        <authorList>
            <person name="Cuomo C."/>
            <person name="Litvintseva A."/>
            <person name="Heitman J."/>
            <person name="Chen Y."/>
            <person name="Sun S."/>
            <person name="Springer D."/>
            <person name="Dromer F."/>
            <person name="Young S."/>
            <person name="Zeng Q."/>
            <person name="Chapman S."/>
            <person name="Gujja S."/>
            <person name="Saif S."/>
            <person name="Birren B."/>
        </authorList>
    </citation>
    <scope>NUCLEOTIDE SEQUENCE [LARGE SCALE GENOMIC DNA]</scope>
    <source>
        <strain evidence="4">CBS 10435</strain>
    </source>
</reference>